<name>S9VIB6_9TRYP</name>
<comment type="caution">
    <text evidence="1">The sequence shown here is derived from an EMBL/GenBank/DDBJ whole genome shotgun (WGS) entry which is preliminary data.</text>
</comment>
<sequence length="222" mass="24682">MWLRRLQARRLPARITAAHCVRAGIVVVGVTGAYEAATYIHQNWTPSSSAREEGLVHIAALALSAEVVHKALHDEEVLQSLTIFGLKLLKEPTTVRELKRFGVELFTKDPATLAALKTFFVNDVIKDPWVKEELIDIVKELTVSARKDPAIYPDGVLQWLKVAALRALRGPAFSESLQRGLQSSGWVAFIGPPRKDIGFGTYYTEDSFSVPSLLKMPKQFSQ</sequence>
<organism evidence="1 2">
    <name type="scientific">Strigomonas culicis</name>
    <dbReference type="NCBI Taxonomy" id="28005"/>
    <lineage>
        <taxon>Eukaryota</taxon>
        <taxon>Discoba</taxon>
        <taxon>Euglenozoa</taxon>
        <taxon>Kinetoplastea</taxon>
        <taxon>Metakinetoplastina</taxon>
        <taxon>Trypanosomatida</taxon>
        <taxon>Trypanosomatidae</taxon>
        <taxon>Strigomonadinae</taxon>
        <taxon>Strigomonas</taxon>
    </lineage>
</organism>
<proteinExistence type="predicted"/>
<dbReference type="Proteomes" id="UP000015354">
    <property type="component" value="Unassembled WGS sequence"/>
</dbReference>
<dbReference type="AlphaFoldDB" id="S9VIB6"/>
<evidence type="ECO:0000313" key="2">
    <source>
        <dbReference type="Proteomes" id="UP000015354"/>
    </source>
</evidence>
<dbReference type="EMBL" id="ATMH01006054">
    <property type="protein sequence ID" value="EPY26836.1"/>
    <property type="molecule type" value="Genomic_DNA"/>
</dbReference>
<protein>
    <submittedName>
        <fullName evidence="1">Uncharacterized protein</fullName>
    </submittedName>
</protein>
<evidence type="ECO:0000313" key="1">
    <source>
        <dbReference type="EMBL" id="EPY26836.1"/>
    </source>
</evidence>
<dbReference type="OrthoDB" id="271452at2759"/>
<gene>
    <name evidence="1" type="ORF">STCU_06054</name>
</gene>
<accession>S9VIB6</accession>
<reference evidence="1 2" key="1">
    <citation type="journal article" date="2013" name="PLoS ONE">
        <title>Predicting the Proteins of Angomonas deanei, Strigomonas culicis and Their Respective Endosymbionts Reveals New Aspects of the Trypanosomatidae Family.</title>
        <authorList>
            <person name="Motta M.C."/>
            <person name="Martins A.C."/>
            <person name="de Souza S.S."/>
            <person name="Catta-Preta C.M."/>
            <person name="Silva R."/>
            <person name="Klein C.C."/>
            <person name="de Almeida L.G."/>
            <person name="de Lima Cunha O."/>
            <person name="Ciapina L.P."/>
            <person name="Brocchi M."/>
            <person name="Colabardini A.C."/>
            <person name="de Araujo Lima B."/>
            <person name="Machado C.R."/>
            <person name="de Almeida Soares C.M."/>
            <person name="Probst C.M."/>
            <person name="de Menezes C.B."/>
            <person name="Thompson C.E."/>
            <person name="Bartholomeu D.C."/>
            <person name="Gradia D.F."/>
            <person name="Pavoni D.P."/>
            <person name="Grisard E.C."/>
            <person name="Fantinatti-Garboggini F."/>
            <person name="Marchini F.K."/>
            <person name="Rodrigues-Luiz G.F."/>
            <person name="Wagner G."/>
            <person name="Goldman G.H."/>
            <person name="Fietto J.L."/>
            <person name="Elias M.C."/>
            <person name="Goldman M.H."/>
            <person name="Sagot M.F."/>
            <person name="Pereira M."/>
            <person name="Stoco P.H."/>
            <person name="de Mendonca-Neto R.P."/>
            <person name="Teixeira S.M."/>
            <person name="Maciel T.E."/>
            <person name="de Oliveira Mendes T.A."/>
            <person name="Urmenyi T.P."/>
            <person name="de Souza W."/>
            <person name="Schenkman S."/>
            <person name="de Vasconcelos A.T."/>
        </authorList>
    </citation>
    <scope>NUCLEOTIDE SEQUENCE [LARGE SCALE GENOMIC DNA]</scope>
</reference>
<keyword evidence="2" id="KW-1185">Reference proteome</keyword>